<proteinExistence type="predicted"/>
<dbReference type="Gene3D" id="1.50.10.100">
    <property type="entry name" value="Chondroitin AC/alginate lyase"/>
    <property type="match status" value="1"/>
</dbReference>
<protein>
    <submittedName>
        <fullName evidence="4">Heparinase II/III family protein</fullName>
    </submittedName>
</protein>
<dbReference type="AlphaFoldDB" id="A0AAU8FMB9"/>
<dbReference type="GO" id="GO:0030313">
    <property type="term" value="C:cell envelope"/>
    <property type="evidence" value="ECO:0007669"/>
    <property type="project" value="UniProtKB-SubCell"/>
</dbReference>
<feature type="domain" description="Heparinase II/III-like C-terminal" evidence="3">
    <location>
        <begin position="435"/>
        <end position="566"/>
    </location>
</feature>
<sequence length="654" mass="73486">MSWSGKQLSALAALLLLAGIAADAQPFDRNLMAKFGREEIAASLISKDQWRPFPKTTAEWERMVPPGTRQALIADAGRYLNKSFAALPAASILEYHRSGNRTAYEDVSFAKREQLFALILAESLERKGRFLPDIVNGIWSTCEESYWGIPAHLYLQRAGAGMPDVQDPSVDIFAVEASTLLGLADYFLAPQLDSISPLLRKRIYYEVDRRILTPMEKYSAGYWYMQKGTKAAPVNNWNPWVVSCWMTTLLLVEPDQQRRVRELHHAMLTLDNYLNWLGEDGAIDEGPSYWSGAIGRLFDALNVLESASGGKLQIYDEPLVQRAQSYIYKVHIAGNYFINTADASPTIDQDGLLLYRIGRSVGDDTMRKFGSWAYHHLNNGEKSPAPKDFSKTRRLWNLLAIRECAAGQGEPPALADVWLPGIQLMASRTPGGLFVASHGGHNAESHNHNDVGDFVLYAGGEPVVIDVGFGTYTAKTFSKERYTLWYNSSAYHNLPVINGFAQKAGAQYEARQVVYRKPAQGASLEMDIAAAYPAEAGVISWKRSVTLDKPRNELVIHDRYSLEDAVKPLTQIFMTVSNVQTDQPGRVTFEIPNQKPVTMHYDPAFWQVNKERMPMNAPDEKRLADNWGHRTVWRILLTARIRGKSGDLRYIFKQ</sequence>
<gene>
    <name evidence="4" type="ORF">ABV298_01805</name>
</gene>
<feature type="signal peptide" evidence="2">
    <location>
        <begin position="1"/>
        <end position="24"/>
    </location>
</feature>
<accession>A0AAU8FMB9</accession>
<organism evidence="4">
    <name type="scientific">Dyadobacter sp. 676</name>
    <dbReference type="NCBI Taxonomy" id="3088362"/>
    <lineage>
        <taxon>Bacteria</taxon>
        <taxon>Pseudomonadati</taxon>
        <taxon>Bacteroidota</taxon>
        <taxon>Cytophagia</taxon>
        <taxon>Cytophagales</taxon>
        <taxon>Spirosomataceae</taxon>
        <taxon>Dyadobacter</taxon>
    </lineage>
</organism>
<evidence type="ECO:0000256" key="2">
    <source>
        <dbReference type="SAM" id="SignalP"/>
    </source>
</evidence>
<name>A0AAU8FMB9_9BACT</name>
<dbReference type="Gene3D" id="2.70.98.70">
    <property type="match status" value="1"/>
</dbReference>
<dbReference type="Pfam" id="PF07940">
    <property type="entry name" value="Hepar_II_III_C"/>
    <property type="match status" value="1"/>
</dbReference>
<evidence type="ECO:0000259" key="3">
    <source>
        <dbReference type="Pfam" id="PF07940"/>
    </source>
</evidence>
<evidence type="ECO:0000256" key="1">
    <source>
        <dbReference type="ARBA" id="ARBA00004196"/>
    </source>
</evidence>
<dbReference type="InterPro" id="IPR012480">
    <property type="entry name" value="Hepar_II_III_C"/>
</dbReference>
<keyword evidence="2" id="KW-0732">Signal</keyword>
<feature type="chain" id="PRO_5043975393" evidence="2">
    <location>
        <begin position="25"/>
        <end position="654"/>
    </location>
</feature>
<dbReference type="InterPro" id="IPR008929">
    <property type="entry name" value="Chondroitin_lyas"/>
</dbReference>
<comment type="subcellular location">
    <subcellularLocation>
        <location evidence="1">Cell envelope</location>
    </subcellularLocation>
</comment>
<dbReference type="EMBL" id="CP159289">
    <property type="protein sequence ID" value="XCH25192.1"/>
    <property type="molecule type" value="Genomic_DNA"/>
</dbReference>
<reference evidence="4" key="1">
    <citation type="submission" date="2024-06" db="EMBL/GenBank/DDBJ databases">
        <title>Sequencing and assembly of the genome of Dyadobacter sp. strain 676, a symbiont of Cyamopsis tetragonoloba.</title>
        <authorList>
            <person name="Guro P."/>
            <person name="Sazanova A."/>
            <person name="Kuznetsova I."/>
            <person name="Belimov A."/>
            <person name="Safronova V."/>
        </authorList>
    </citation>
    <scope>NUCLEOTIDE SEQUENCE</scope>
    <source>
        <strain evidence="4">676</strain>
    </source>
</reference>
<dbReference type="RefSeq" id="WP_353720495.1">
    <property type="nucleotide sequence ID" value="NZ_CP159289.1"/>
</dbReference>
<dbReference type="GO" id="GO:0016829">
    <property type="term" value="F:lyase activity"/>
    <property type="evidence" value="ECO:0007669"/>
    <property type="project" value="InterPro"/>
</dbReference>
<evidence type="ECO:0000313" key="4">
    <source>
        <dbReference type="EMBL" id="XCH25192.1"/>
    </source>
</evidence>